<dbReference type="AlphaFoldDB" id="A0A2P7SH89"/>
<dbReference type="Pfam" id="PF00353">
    <property type="entry name" value="HemolysinCabind"/>
    <property type="match status" value="3"/>
</dbReference>
<dbReference type="EMBL" id="PXYK01000007">
    <property type="protein sequence ID" value="PSJ61853.1"/>
    <property type="molecule type" value="Genomic_DNA"/>
</dbReference>
<dbReference type="PANTHER" id="PTHR42884:SF14">
    <property type="entry name" value="NEUROENDOCRINE CONVERTASE 1"/>
    <property type="match status" value="1"/>
</dbReference>
<name>A0A2P7SH89_9HYPH</name>
<dbReference type="InterPro" id="IPR000209">
    <property type="entry name" value="Peptidase_S8/S53_dom"/>
</dbReference>
<comment type="caution">
    <text evidence="11">The sequence shown here is derived from an EMBL/GenBank/DDBJ whole genome shotgun (WGS) entry which is preliminary data.</text>
</comment>
<dbReference type="GO" id="GO:0016485">
    <property type="term" value="P:protein processing"/>
    <property type="evidence" value="ECO:0007669"/>
    <property type="project" value="TreeGrafter"/>
</dbReference>
<dbReference type="PANTHER" id="PTHR42884">
    <property type="entry name" value="PROPROTEIN CONVERTASE SUBTILISIN/KEXIN-RELATED"/>
    <property type="match status" value="1"/>
</dbReference>
<dbReference type="InterPro" id="IPR023828">
    <property type="entry name" value="Peptidase_S8_Ser-AS"/>
</dbReference>
<evidence type="ECO:0000256" key="4">
    <source>
        <dbReference type="ARBA" id="ARBA00022670"/>
    </source>
</evidence>
<dbReference type="InterPro" id="IPR011049">
    <property type="entry name" value="Serralysin-like_metalloprot_C"/>
</dbReference>
<keyword evidence="6 8" id="KW-0378">Hydrolase</keyword>
<dbReference type="GO" id="GO:0004252">
    <property type="term" value="F:serine-type endopeptidase activity"/>
    <property type="evidence" value="ECO:0007669"/>
    <property type="project" value="UniProtKB-UniRule"/>
</dbReference>
<evidence type="ECO:0000259" key="9">
    <source>
        <dbReference type="Pfam" id="PF00082"/>
    </source>
</evidence>
<dbReference type="InterPro" id="IPR022398">
    <property type="entry name" value="Peptidase_S8_His-AS"/>
</dbReference>
<keyword evidence="5" id="KW-0677">Repeat</keyword>
<keyword evidence="4 8" id="KW-0645">Protease</keyword>
<dbReference type="PROSITE" id="PS51892">
    <property type="entry name" value="SUBTILASE"/>
    <property type="match status" value="1"/>
</dbReference>
<keyword evidence="7 8" id="KW-0720">Serine protease</keyword>
<proteinExistence type="inferred from homology"/>
<dbReference type="SUPFAM" id="SSF52743">
    <property type="entry name" value="Subtilisin-like"/>
    <property type="match status" value="1"/>
</dbReference>
<dbReference type="Gene3D" id="2.150.10.10">
    <property type="entry name" value="Serralysin-like metalloprotease, C-terminal"/>
    <property type="match status" value="2"/>
</dbReference>
<evidence type="ECO:0000259" key="10">
    <source>
        <dbReference type="Pfam" id="PF08548"/>
    </source>
</evidence>
<sequence length="1041" mass="106552">MPHPSDPLYDAQWHLALIGDMPTVWDDYTGAGVSVGIYDSAIQYAHPELAANYDATKHLVFEGTVYDAAYTGPAKDGNPHGTEHGTHVAGVIAAALDGKGSVGVAPGASLTGFDIFNPATPLYVNMGTLTGLYAALAQGALLDVVNNSWSFRSSFYYSHNVIRPDTVDFQIAGIWEDLAENGRGGLGTIVVKGAGNDYWNAQSIGLNVSRHVVVVGSVTEDGLAADYSNHGANVLVSAPAGYNMVTVDILGEEGWNWNGGGDNDYTNQFGGTSGAAPVVSGVAALMLEANETLGWPDVRDILALSATHTGSAIGAASTGFENGTWVVNGADSWNGGGLHYHVNYGYGVVNGSNAVRMAEAWGLFGAPRTSTNESFVDLSGKANLAITEQPAIYTLSLTSDLVVEQVDVTLRFVNSTFPVLSAELIAPDGSVHPLLYYDTPSITYADVIWRFSVEGLRNVAAEGDWSIRVSRAGGPSGQLTDVQFRIHGRAEGADDVYHFTDEFSAMAALDPARRLVDDGDAGLDWLNMAAVRGDIRLDLREGAFSTLEGGQFIEIAAGTVIENAVTGDGDDVIFGNSADNALHGGRGNDIYYVNGAGDGSFEKAGQGTDLVAANIDYTLAAGSAVETLRTTANGSLTALDLTGNRLAQTIIGNAGDNVLHDGGKGAADVMKGLGGNDVYRVFNAADLIAEGAAQGEADRVMAAVDYRLGAGVHVERLTTNGSVGTAAIDLTGNGFAQEIVGNAGDNVLTDGAGAADHLRGLSGNDTYRIYTSGTTIVEGAAQGASDKVAAAVDYALAAGVHVEAMSTLSAGGTAAVKLTGNELAQAITGNAGDNVLGDGGGAGDVLSGFLGDDTYIVRSAATTIVEVAGRGTDRVATAVDYALGAGADVEVMTTISAAGRAAIDLTGNELGQRIYGNAGDNRLEGQGGTDRLSGLGGADSFVFASALGSDNVDTITDFGVGEDVLLLSASIFAALAQGALAAAAFLANATGLAGDADDRIVYRTDTGSIFYDADGTGTAAGIHFATITAGLALTSADFSVA</sequence>
<feature type="domain" description="Peptidase S8/S53" evidence="9">
    <location>
        <begin position="30"/>
        <end position="311"/>
    </location>
</feature>
<evidence type="ECO:0000256" key="3">
    <source>
        <dbReference type="ARBA" id="ARBA00022525"/>
    </source>
</evidence>
<evidence type="ECO:0008006" key="13">
    <source>
        <dbReference type="Google" id="ProtNLM"/>
    </source>
</evidence>
<keyword evidence="12" id="KW-1185">Reference proteome</keyword>
<dbReference type="InterPro" id="IPR015500">
    <property type="entry name" value="Peptidase_S8_subtilisin-rel"/>
</dbReference>
<comment type="cofactor">
    <cofactor evidence="1">
        <name>Ca(2+)</name>
        <dbReference type="ChEBI" id="CHEBI:29108"/>
    </cofactor>
</comment>
<dbReference type="Gene3D" id="2.60.120.260">
    <property type="entry name" value="Galactose-binding domain-like"/>
    <property type="match status" value="1"/>
</dbReference>
<comment type="subcellular location">
    <subcellularLocation>
        <location evidence="2">Secreted</location>
    </subcellularLocation>
</comment>
<dbReference type="InterPro" id="IPR036852">
    <property type="entry name" value="Peptidase_S8/S53_dom_sf"/>
</dbReference>
<dbReference type="OrthoDB" id="9809583at2"/>
<dbReference type="Proteomes" id="UP000241229">
    <property type="component" value="Unassembled WGS sequence"/>
</dbReference>
<dbReference type="InterPro" id="IPR008979">
    <property type="entry name" value="Galactose-bd-like_sf"/>
</dbReference>
<dbReference type="SUPFAM" id="SSF49785">
    <property type="entry name" value="Galactose-binding domain-like"/>
    <property type="match status" value="1"/>
</dbReference>
<feature type="domain" description="Peptidase M10 serralysin C-terminal" evidence="10">
    <location>
        <begin position="521"/>
        <end position="603"/>
    </location>
</feature>
<evidence type="ECO:0000256" key="2">
    <source>
        <dbReference type="ARBA" id="ARBA00004613"/>
    </source>
</evidence>
<dbReference type="GO" id="GO:0005615">
    <property type="term" value="C:extracellular space"/>
    <property type="evidence" value="ECO:0007669"/>
    <property type="project" value="InterPro"/>
</dbReference>
<evidence type="ECO:0000256" key="6">
    <source>
        <dbReference type="ARBA" id="ARBA00022801"/>
    </source>
</evidence>
<organism evidence="11 12">
    <name type="scientific">Kumtagia ephedrae</name>
    <dbReference type="NCBI Taxonomy" id="2116701"/>
    <lineage>
        <taxon>Bacteria</taxon>
        <taxon>Pseudomonadati</taxon>
        <taxon>Pseudomonadota</taxon>
        <taxon>Alphaproteobacteria</taxon>
        <taxon>Hyphomicrobiales</taxon>
        <taxon>Phyllobacteriaceae</taxon>
        <taxon>Kumtagia</taxon>
    </lineage>
</organism>
<comment type="similarity">
    <text evidence="8">Belongs to the peptidase S8 family.</text>
</comment>
<gene>
    <name evidence="11" type="ORF">C7I84_09665</name>
</gene>
<dbReference type="InterPro" id="IPR013858">
    <property type="entry name" value="Peptidase_M10B_C"/>
</dbReference>
<reference evidence="11 12" key="1">
    <citation type="submission" date="2018-03" db="EMBL/GenBank/DDBJ databases">
        <title>The draft genome of Mesorhizobium sp. 6GN-30.</title>
        <authorList>
            <person name="Liu L."/>
            <person name="Li L."/>
            <person name="Wang T."/>
            <person name="Zhang X."/>
            <person name="Liang L."/>
        </authorList>
    </citation>
    <scope>NUCLEOTIDE SEQUENCE [LARGE SCALE GENOMIC DNA]</scope>
    <source>
        <strain evidence="11 12">6GN30</strain>
    </source>
</reference>
<dbReference type="Pfam" id="PF00082">
    <property type="entry name" value="Peptidase_S8"/>
    <property type="match status" value="1"/>
</dbReference>
<evidence type="ECO:0000256" key="5">
    <source>
        <dbReference type="ARBA" id="ARBA00022737"/>
    </source>
</evidence>
<dbReference type="Gene3D" id="3.40.50.200">
    <property type="entry name" value="Peptidase S8/S53 domain"/>
    <property type="match status" value="1"/>
</dbReference>
<dbReference type="GO" id="GO:0016020">
    <property type="term" value="C:membrane"/>
    <property type="evidence" value="ECO:0007669"/>
    <property type="project" value="TreeGrafter"/>
</dbReference>
<feature type="active site" description="Charge relay system" evidence="8">
    <location>
        <position position="39"/>
    </location>
</feature>
<evidence type="ECO:0000256" key="8">
    <source>
        <dbReference type="PROSITE-ProRule" id="PRU01240"/>
    </source>
</evidence>
<dbReference type="SUPFAM" id="SSF51120">
    <property type="entry name" value="beta-Roll"/>
    <property type="match status" value="3"/>
</dbReference>
<dbReference type="RefSeq" id="WP_106771961.1">
    <property type="nucleotide sequence ID" value="NZ_PXYK01000007.1"/>
</dbReference>
<evidence type="ECO:0000256" key="7">
    <source>
        <dbReference type="ARBA" id="ARBA00022825"/>
    </source>
</evidence>
<keyword evidence="3" id="KW-0964">Secreted</keyword>
<evidence type="ECO:0000256" key="1">
    <source>
        <dbReference type="ARBA" id="ARBA00001913"/>
    </source>
</evidence>
<dbReference type="Pfam" id="PF08548">
    <property type="entry name" value="Peptidase_M10_C"/>
    <property type="match status" value="1"/>
</dbReference>
<dbReference type="PRINTS" id="PR00723">
    <property type="entry name" value="SUBTILISIN"/>
</dbReference>
<evidence type="ECO:0000313" key="11">
    <source>
        <dbReference type="EMBL" id="PSJ61853.1"/>
    </source>
</evidence>
<dbReference type="GO" id="GO:0005509">
    <property type="term" value="F:calcium ion binding"/>
    <property type="evidence" value="ECO:0007669"/>
    <property type="project" value="InterPro"/>
</dbReference>
<dbReference type="InterPro" id="IPR001343">
    <property type="entry name" value="Hemolysn_Ca-bd"/>
</dbReference>
<protein>
    <recommendedName>
        <fullName evidence="13">P/Homo B domain-containing protein</fullName>
    </recommendedName>
</protein>
<feature type="active site" description="Charge relay system" evidence="8">
    <location>
        <position position="84"/>
    </location>
</feature>
<dbReference type="PROSITE" id="PS00137">
    <property type="entry name" value="SUBTILASE_HIS"/>
    <property type="match status" value="1"/>
</dbReference>
<dbReference type="PROSITE" id="PS00138">
    <property type="entry name" value="SUBTILASE_SER"/>
    <property type="match status" value="1"/>
</dbReference>
<accession>A0A2P7SH89</accession>
<evidence type="ECO:0000313" key="12">
    <source>
        <dbReference type="Proteomes" id="UP000241229"/>
    </source>
</evidence>
<feature type="active site" description="Charge relay system" evidence="8">
    <location>
        <position position="273"/>
    </location>
</feature>